<dbReference type="SUPFAM" id="SSF53850">
    <property type="entry name" value="Periplasmic binding protein-like II"/>
    <property type="match status" value="1"/>
</dbReference>
<comment type="similarity">
    <text evidence="1">Belongs to the bacterial solute-binding protein 1 family.</text>
</comment>
<evidence type="ECO:0000256" key="1">
    <source>
        <dbReference type="ARBA" id="ARBA00008520"/>
    </source>
</evidence>
<organism evidence="3">
    <name type="scientific">freshwater metagenome</name>
    <dbReference type="NCBI Taxonomy" id="449393"/>
    <lineage>
        <taxon>unclassified sequences</taxon>
        <taxon>metagenomes</taxon>
        <taxon>ecological metagenomes</taxon>
    </lineage>
</organism>
<evidence type="ECO:0000256" key="2">
    <source>
        <dbReference type="ARBA" id="ARBA00022729"/>
    </source>
</evidence>
<accession>A0A6J6JUY3</accession>
<dbReference type="InterPro" id="IPR026045">
    <property type="entry name" value="Ferric-bd"/>
</dbReference>
<dbReference type="Pfam" id="PF13343">
    <property type="entry name" value="SBP_bac_6"/>
    <property type="match status" value="1"/>
</dbReference>
<dbReference type="AlphaFoldDB" id="A0A6J6JUY3"/>
<reference evidence="3" key="1">
    <citation type="submission" date="2020-05" db="EMBL/GenBank/DDBJ databases">
        <authorList>
            <person name="Chiriac C."/>
            <person name="Salcher M."/>
            <person name="Ghai R."/>
            <person name="Kavagutti S V."/>
        </authorList>
    </citation>
    <scope>NUCLEOTIDE SEQUENCE</scope>
</reference>
<gene>
    <name evidence="3" type="ORF">UFOPK2162_00369</name>
</gene>
<dbReference type="CDD" id="cd13543">
    <property type="entry name" value="PBP2_Fbp"/>
    <property type="match status" value="1"/>
</dbReference>
<sequence length="340" mass="36287">MKRSALVAAVGAATLVVASLVWVSTQSDGGGQAVEELTIYSGRSEEFIAPFLAQWEQESGITLNVRYGDSAELAAQILEEGENSPADLFLSQDAGSLGAVASADLFTQIPDSVATEIDPSFIAGNRSWVGVTGRARVFAYNPDAVTVLPQSITDLTKDIYRGKIGIAPSNASFQAFVTALINEKGEAVAQKWLSDIKANDAKIYLKNSAIVEAIDQGEIDLGLVNHYYIWEVATALGRDIKVKNGYFASGDIGNLINVSGAGVLATSQKQNAAYDLINFLTSETTQKLFVEQTHEYSLIPGLTPPQGLPDFKSLGSPRVDLGDLANTQRTQDLLIKVGLL</sequence>
<dbReference type="PANTHER" id="PTHR30006:SF15">
    <property type="entry name" value="IRON-UTILIZATION PERIPLASMIC PROTEIN"/>
    <property type="match status" value="1"/>
</dbReference>
<evidence type="ECO:0000313" key="3">
    <source>
        <dbReference type="EMBL" id="CAB4640135.1"/>
    </source>
</evidence>
<protein>
    <submittedName>
        <fullName evidence="3">Unannotated protein</fullName>
    </submittedName>
</protein>
<dbReference type="PANTHER" id="PTHR30006">
    <property type="entry name" value="THIAMINE-BINDING PERIPLASMIC PROTEIN-RELATED"/>
    <property type="match status" value="1"/>
</dbReference>
<name>A0A6J6JUY3_9ZZZZ</name>
<dbReference type="PIRSF" id="PIRSF002825">
    <property type="entry name" value="CfbpA"/>
    <property type="match status" value="1"/>
</dbReference>
<dbReference type="Gene3D" id="3.40.190.10">
    <property type="entry name" value="Periplasmic binding protein-like II"/>
    <property type="match status" value="2"/>
</dbReference>
<keyword evidence="2" id="KW-0732">Signal</keyword>
<dbReference type="EMBL" id="CAEZVZ010000033">
    <property type="protein sequence ID" value="CAB4640135.1"/>
    <property type="molecule type" value="Genomic_DNA"/>
</dbReference>
<proteinExistence type="inferred from homology"/>
<dbReference type="GO" id="GO:0030288">
    <property type="term" value="C:outer membrane-bounded periplasmic space"/>
    <property type="evidence" value="ECO:0007669"/>
    <property type="project" value="TreeGrafter"/>
</dbReference>